<dbReference type="SUPFAM" id="SSF52540">
    <property type="entry name" value="P-loop containing nucleoside triphosphate hydrolases"/>
    <property type="match status" value="1"/>
</dbReference>
<evidence type="ECO:0000256" key="2">
    <source>
        <dbReference type="ARBA" id="ARBA00022840"/>
    </source>
</evidence>
<evidence type="ECO:0000313" key="5">
    <source>
        <dbReference type="Proteomes" id="UP000277256"/>
    </source>
</evidence>
<dbReference type="GO" id="GO:0005737">
    <property type="term" value="C:cytoplasm"/>
    <property type="evidence" value="ECO:0007669"/>
    <property type="project" value="TreeGrafter"/>
</dbReference>
<dbReference type="InterPro" id="IPR011990">
    <property type="entry name" value="TPR-like_helical_dom_sf"/>
</dbReference>
<gene>
    <name evidence="4" type="ORF">EIW28_19110</name>
</gene>
<reference evidence="4 5" key="1">
    <citation type="submission" date="2018-12" db="EMBL/GenBank/DDBJ databases">
        <title>Glycomyces sp. YIM 121974 draft genome.</title>
        <authorList>
            <person name="Li Q."/>
        </authorList>
    </citation>
    <scope>NUCLEOTIDE SEQUENCE [LARGE SCALE GENOMIC DNA]</scope>
    <source>
        <strain evidence="4 5">YIM 121974</strain>
    </source>
</reference>
<dbReference type="Proteomes" id="UP000277256">
    <property type="component" value="Unassembled WGS sequence"/>
</dbReference>
<protein>
    <submittedName>
        <fullName evidence="4">ATP-binding protein</fullName>
    </submittedName>
</protein>
<organism evidence="4 5">
    <name type="scientific">Glycomyces terrestris</name>
    <dbReference type="NCBI Taxonomy" id="2493553"/>
    <lineage>
        <taxon>Bacteria</taxon>
        <taxon>Bacillati</taxon>
        <taxon>Actinomycetota</taxon>
        <taxon>Actinomycetes</taxon>
        <taxon>Glycomycetales</taxon>
        <taxon>Glycomycetaceae</taxon>
        <taxon>Glycomyces</taxon>
    </lineage>
</organism>
<accession>A0A426UU44</accession>
<dbReference type="GO" id="GO:0004016">
    <property type="term" value="F:adenylate cyclase activity"/>
    <property type="evidence" value="ECO:0007669"/>
    <property type="project" value="TreeGrafter"/>
</dbReference>
<dbReference type="EMBL" id="RSEB01000005">
    <property type="protein sequence ID" value="RRR97508.1"/>
    <property type="molecule type" value="Genomic_DNA"/>
</dbReference>
<dbReference type="Pfam" id="PF13191">
    <property type="entry name" value="AAA_16"/>
    <property type="match status" value="1"/>
</dbReference>
<feature type="domain" description="Orc1-like AAA ATPase" evidence="3">
    <location>
        <begin position="5"/>
        <end position="192"/>
    </location>
</feature>
<evidence type="ECO:0000313" key="4">
    <source>
        <dbReference type="EMBL" id="RRR97508.1"/>
    </source>
</evidence>
<proteinExistence type="predicted"/>
<keyword evidence="1" id="KW-0547">Nucleotide-binding</keyword>
<dbReference type="AlphaFoldDB" id="A0A426UU44"/>
<evidence type="ECO:0000256" key="1">
    <source>
        <dbReference type="ARBA" id="ARBA00022741"/>
    </source>
</evidence>
<keyword evidence="5" id="KW-1185">Reference proteome</keyword>
<dbReference type="OrthoDB" id="134712at2"/>
<dbReference type="PANTHER" id="PTHR16305:SF28">
    <property type="entry name" value="GUANYLATE CYCLASE DOMAIN-CONTAINING PROTEIN"/>
    <property type="match status" value="1"/>
</dbReference>
<name>A0A426UU44_9ACTN</name>
<dbReference type="RefSeq" id="WP_125249305.1">
    <property type="nucleotide sequence ID" value="NZ_RSEB01000005.1"/>
</dbReference>
<dbReference type="PANTHER" id="PTHR16305">
    <property type="entry name" value="TESTICULAR SOLUBLE ADENYLYL CYCLASE"/>
    <property type="match status" value="1"/>
</dbReference>
<comment type="caution">
    <text evidence="4">The sequence shown here is derived from an EMBL/GenBank/DDBJ whole genome shotgun (WGS) entry which is preliminary data.</text>
</comment>
<dbReference type="GO" id="GO:0005524">
    <property type="term" value="F:ATP binding"/>
    <property type="evidence" value="ECO:0007669"/>
    <property type="project" value="UniProtKB-KW"/>
</dbReference>
<sequence length="868" mass="95449">MSVLFVDRAEEGAWLRQFARGISGGAGLRCAVLEGPSGMGKSALLAEFSRSRAELPVEIFTVRCNPVIGAGRTFGPVVDLLLELEARAPRRWRRKPIAAAVAKSTTGLLAEFVPVLKPLVAIGTDAVKTTLSSGAIPFDSLLPFEQAAAVKIAEAIAERIAKRPTVLVVDDAHFCDELSLQVLERLLRNRAVPVGLVLARVPHHKDGSALEQLLPTWEVDGLVGRRNLGGLPAEAVAELVDHEFREAPPGYAAQIGQRTQGHPIFLVKLLEDRSTVLPESLEAWLEAQPEMQSEDRRLLKRAAAQGFWFDSVTVAELAGVDGGQTRDALDALARSSPLIERSAPPEWAFRERADHYRFQHQALWHAVYATQSDAERREHHERLAQAAIRRLGSDATYEQRLEIARHLRAAEDYCRAESSDFHLALARDAAAVNLSLGDAEWLSWEAYDAASKLRKSAPGRDERIVKAVLLHLSLSEVRWKGRVEATGERDTDRLAAQAETAAERLGDPALLVRATMLRGKTLMATEGLEHGLERLHLAVTRAEALDDPLTLYVAKIEYGRQASKRNLAEGEAQLAEAERMRVEDARIRDSDDPVLVHSRNLGEIQYGISLFDSGRLGDASDRLERAVRRLRLQSNRTELPIALNYLAQLRICLGDLAGAVQLLHEARDLEADRGGDSGWHAYNTALLASALAALGEPAERVAELLEEAWAETERTWLLNLVPIVRNLYAQEALTAGRLDAAERFARGTVEETRKSGMVRSEIAAHLLLARIALARNETEQAVKCALDSLRLLNEKGPQPALRSEEVYYHAAVILSAGEQHEEAATLLERARAELARKAASIEGADLRRRFEAAPGLNTWIRDGEGVAS</sequence>
<dbReference type="InterPro" id="IPR027417">
    <property type="entry name" value="P-loop_NTPase"/>
</dbReference>
<keyword evidence="2 4" id="KW-0067">ATP-binding</keyword>
<dbReference type="Gene3D" id="1.25.40.10">
    <property type="entry name" value="Tetratricopeptide repeat domain"/>
    <property type="match status" value="1"/>
</dbReference>
<dbReference type="InterPro" id="IPR041664">
    <property type="entry name" value="AAA_16"/>
</dbReference>
<dbReference type="SUPFAM" id="SSF48452">
    <property type="entry name" value="TPR-like"/>
    <property type="match status" value="1"/>
</dbReference>
<evidence type="ECO:0000259" key="3">
    <source>
        <dbReference type="Pfam" id="PF13191"/>
    </source>
</evidence>